<organism evidence="2 3">
    <name type="scientific">Volvox reticuliferus</name>
    <dbReference type="NCBI Taxonomy" id="1737510"/>
    <lineage>
        <taxon>Eukaryota</taxon>
        <taxon>Viridiplantae</taxon>
        <taxon>Chlorophyta</taxon>
        <taxon>core chlorophytes</taxon>
        <taxon>Chlorophyceae</taxon>
        <taxon>CS clade</taxon>
        <taxon>Chlamydomonadales</taxon>
        <taxon>Volvocaceae</taxon>
        <taxon>Volvox</taxon>
    </lineage>
</organism>
<dbReference type="Proteomes" id="UP000722791">
    <property type="component" value="Unassembled WGS sequence"/>
</dbReference>
<evidence type="ECO:0000256" key="1">
    <source>
        <dbReference type="SAM" id="MobiDB-lite"/>
    </source>
</evidence>
<sequence length="142" mass="14806">MLHLQTAAQSTALAVLAAGLRALRDRQGSVLSTLQAVGGDSGNSAQSNEATQRFTAGQNISSLREELALVLRVTLLVLHTVHVPRASAVLKVLKIEVPRLLAILSTHGHRLASSNARALGSHTGAKDGALHEGGHCDRADEG</sequence>
<name>A0A8J4GFB8_9CHLO</name>
<feature type="compositionally biased region" description="Basic and acidic residues" evidence="1">
    <location>
        <begin position="124"/>
        <end position="142"/>
    </location>
</feature>
<comment type="caution">
    <text evidence="2">The sequence shown here is derived from an EMBL/GenBank/DDBJ whole genome shotgun (WGS) entry which is preliminary data.</text>
</comment>
<dbReference type="AlphaFoldDB" id="A0A8J4GFB8"/>
<proteinExistence type="predicted"/>
<evidence type="ECO:0000313" key="3">
    <source>
        <dbReference type="Proteomes" id="UP000722791"/>
    </source>
</evidence>
<gene>
    <name evidence="2" type="ORF">Vretimale_10388</name>
</gene>
<feature type="non-terminal residue" evidence="2">
    <location>
        <position position="142"/>
    </location>
</feature>
<accession>A0A8J4GFB8</accession>
<protein>
    <submittedName>
        <fullName evidence="2">Uncharacterized protein</fullName>
    </submittedName>
</protein>
<evidence type="ECO:0000313" key="2">
    <source>
        <dbReference type="EMBL" id="GIM05983.1"/>
    </source>
</evidence>
<feature type="region of interest" description="Disordered" evidence="1">
    <location>
        <begin position="122"/>
        <end position="142"/>
    </location>
</feature>
<dbReference type="EMBL" id="BNCQ01000020">
    <property type="protein sequence ID" value="GIM05983.1"/>
    <property type="molecule type" value="Genomic_DNA"/>
</dbReference>
<reference evidence="2" key="1">
    <citation type="journal article" date="2021" name="Proc. Natl. Acad. Sci. U.S.A.">
        <title>Three genomes in the algal genus Volvox reveal the fate of a haploid sex-determining region after a transition to homothallism.</title>
        <authorList>
            <person name="Yamamoto K."/>
            <person name="Hamaji T."/>
            <person name="Kawai-Toyooka H."/>
            <person name="Matsuzaki R."/>
            <person name="Takahashi F."/>
            <person name="Nishimura Y."/>
            <person name="Kawachi M."/>
            <person name="Noguchi H."/>
            <person name="Minakuchi Y."/>
            <person name="Umen J.G."/>
            <person name="Toyoda A."/>
            <person name="Nozaki H."/>
        </authorList>
    </citation>
    <scope>NUCLEOTIDE SEQUENCE</scope>
    <source>
        <strain evidence="2">NIES-3785</strain>
    </source>
</reference>